<keyword evidence="3" id="KW-1185">Reference proteome</keyword>
<evidence type="ECO:0000313" key="2">
    <source>
        <dbReference type="EMBL" id="GFR59639.1"/>
    </source>
</evidence>
<name>A0AAV4EFS9_9GAST</name>
<accession>A0AAV4EFS9</accession>
<sequence>MENADLGYKTCFFLSERGKTPWGYDSNGVDGGSDTDDDSGRDTDENGGSNTDDDGGDDSGPPSGSISGPGLQERTPLEVQGLRAAIGCGPLRPTYDQSLETTHTRVSIRIHPM</sequence>
<feature type="region of interest" description="Disordered" evidence="1">
    <location>
        <begin position="17"/>
        <end position="78"/>
    </location>
</feature>
<protein>
    <submittedName>
        <fullName evidence="2">Uncharacterized protein</fullName>
    </submittedName>
</protein>
<proteinExistence type="predicted"/>
<reference evidence="2 3" key="1">
    <citation type="journal article" date="2021" name="Elife">
        <title>Chloroplast acquisition without the gene transfer in kleptoplastic sea slugs, Plakobranchus ocellatus.</title>
        <authorList>
            <person name="Maeda T."/>
            <person name="Takahashi S."/>
            <person name="Yoshida T."/>
            <person name="Shimamura S."/>
            <person name="Takaki Y."/>
            <person name="Nagai Y."/>
            <person name="Toyoda A."/>
            <person name="Suzuki Y."/>
            <person name="Arimoto A."/>
            <person name="Ishii H."/>
            <person name="Satoh N."/>
            <person name="Nishiyama T."/>
            <person name="Hasebe M."/>
            <person name="Maruyama T."/>
            <person name="Minagawa J."/>
            <person name="Obokata J."/>
            <person name="Shigenobu S."/>
        </authorList>
    </citation>
    <scope>NUCLEOTIDE SEQUENCE [LARGE SCALE GENOMIC DNA]</scope>
</reference>
<evidence type="ECO:0000256" key="1">
    <source>
        <dbReference type="SAM" id="MobiDB-lite"/>
    </source>
</evidence>
<dbReference type="EMBL" id="BMAT01007188">
    <property type="protein sequence ID" value="GFR59639.1"/>
    <property type="molecule type" value="Genomic_DNA"/>
</dbReference>
<dbReference type="Proteomes" id="UP000762676">
    <property type="component" value="Unassembled WGS sequence"/>
</dbReference>
<feature type="compositionally biased region" description="Low complexity" evidence="1">
    <location>
        <begin position="59"/>
        <end position="70"/>
    </location>
</feature>
<dbReference type="AlphaFoldDB" id="A0AAV4EFS9"/>
<gene>
    <name evidence="2" type="ORF">ElyMa_003513100</name>
</gene>
<comment type="caution">
    <text evidence="2">The sequence shown here is derived from an EMBL/GenBank/DDBJ whole genome shotgun (WGS) entry which is preliminary data.</text>
</comment>
<evidence type="ECO:0000313" key="3">
    <source>
        <dbReference type="Proteomes" id="UP000762676"/>
    </source>
</evidence>
<organism evidence="2 3">
    <name type="scientific">Elysia marginata</name>
    <dbReference type="NCBI Taxonomy" id="1093978"/>
    <lineage>
        <taxon>Eukaryota</taxon>
        <taxon>Metazoa</taxon>
        <taxon>Spiralia</taxon>
        <taxon>Lophotrochozoa</taxon>
        <taxon>Mollusca</taxon>
        <taxon>Gastropoda</taxon>
        <taxon>Heterobranchia</taxon>
        <taxon>Euthyneura</taxon>
        <taxon>Panpulmonata</taxon>
        <taxon>Sacoglossa</taxon>
        <taxon>Placobranchoidea</taxon>
        <taxon>Plakobranchidae</taxon>
        <taxon>Elysia</taxon>
    </lineage>
</organism>